<protein>
    <submittedName>
        <fullName evidence="1">Uncharacterized protein</fullName>
    </submittedName>
</protein>
<accession>A0ABR9EQZ8</accession>
<dbReference type="Proteomes" id="UP000615003">
    <property type="component" value="Unassembled WGS sequence"/>
</dbReference>
<sequence>MGDELSCLAKIQNPHNAGFFITKFYVIIFFNFEAKKHE</sequence>
<dbReference type="EMBL" id="AQGW01000020">
    <property type="protein sequence ID" value="MBE0382989.1"/>
    <property type="molecule type" value="Genomic_DNA"/>
</dbReference>
<proteinExistence type="predicted"/>
<evidence type="ECO:0000313" key="2">
    <source>
        <dbReference type="Proteomes" id="UP000615003"/>
    </source>
</evidence>
<gene>
    <name evidence="1" type="ORF">PCARR_a1265</name>
</gene>
<evidence type="ECO:0000313" key="1">
    <source>
        <dbReference type="EMBL" id="MBE0382989.1"/>
    </source>
</evidence>
<organism evidence="1 2">
    <name type="scientific">Pseudoalteromonas carrageenovora IAM 12662</name>
    <dbReference type="NCBI Taxonomy" id="1314868"/>
    <lineage>
        <taxon>Bacteria</taxon>
        <taxon>Pseudomonadati</taxon>
        <taxon>Pseudomonadota</taxon>
        <taxon>Gammaproteobacteria</taxon>
        <taxon>Alteromonadales</taxon>
        <taxon>Pseudoalteromonadaceae</taxon>
        <taxon>Pseudoalteromonas</taxon>
    </lineage>
</organism>
<keyword evidence="2" id="KW-1185">Reference proteome</keyword>
<comment type="caution">
    <text evidence="1">The sequence shown here is derived from an EMBL/GenBank/DDBJ whole genome shotgun (WGS) entry which is preliminary data.</text>
</comment>
<name>A0ABR9EQZ8_PSEVC</name>
<reference evidence="1 2" key="1">
    <citation type="submission" date="2015-06" db="EMBL/GenBank/DDBJ databases">
        <title>Genome sequence of Pseudoalteromonas carrageenovora.</title>
        <authorList>
            <person name="Xie B.-B."/>
            <person name="Rong J.-C."/>
            <person name="Qin Q.-L."/>
            <person name="Zhang Y.-Z."/>
        </authorList>
    </citation>
    <scope>NUCLEOTIDE SEQUENCE [LARGE SCALE GENOMIC DNA]</scope>
    <source>
        <strain evidence="1 2">IAM 12662</strain>
    </source>
</reference>